<dbReference type="AlphaFoldDB" id="X6M1V4"/>
<reference evidence="1 2" key="1">
    <citation type="journal article" date="2013" name="Curr. Biol.">
        <title>The Genome of the Foraminiferan Reticulomyxa filosa.</title>
        <authorList>
            <person name="Glockner G."/>
            <person name="Hulsmann N."/>
            <person name="Schleicher M."/>
            <person name="Noegel A.A."/>
            <person name="Eichinger L."/>
            <person name="Gallinger C."/>
            <person name="Pawlowski J."/>
            <person name="Sierra R."/>
            <person name="Euteneuer U."/>
            <person name="Pillet L."/>
            <person name="Moustafa A."/>
            <person name="Platzer M."/>
            <person name="Groth M."/>
            <person name="Szafranski K."/>
            <person name="Schliwa M."/>
        </authorList>
    </citation>
    <scope>NUCLEOTIDE SEQUENCE [LARGE SCALE GENOMIC DNA]</scope>
</reference>
<dbReference type="Proteomes" id="UP000023152">
    <property type="component" value="Unassembled WGS sequence"/>
</dbReference>
<protein>
    <submittedName>
        <fullName evidence="1">Uncharacterized protein</fullName>
    </submittedName>
</protein>
<sequence>MIFRKVTWKLLKYKINSSFHKHSVLSDQSLLNPKYFDFINNLKEDLAKILARYDKYFSHWKIKKETLKFALETLPFEAIKDITISNFEHKKQAYKDTILKGSMLSVSKPVSNNDLLLNKITKTLQVNDYEVRDFHALQQKEDLYVKKLTAKKDIKLSLRIKKRKRALDEMGGAVITL</sequence>
<name>X6M1V4_RETFI</name>
<organism evidence="1 2">
    <name type="scientific">Reticulomyxa filosa</name>
    <dbReference type="NCBI Taxonomy" id="46433"/>
    <lineage>
        <taxon>Eukaryota</taxon>
        <taxon>Sar</taxon>
        <taxon>Rhizaria</taxon>
        <taxon>Retaria</taxon>
        <taxon>Foraminifera</taxon>
        <taxon>Monothalamids</taxon>
        <taxon>Reticulomyxidae</taxon>
        <taxon>Reticulomyxa</taxon>
    </lineage>
</organism>
<keyword evidence="2" id="KW-1185">Reference proteome</keyword>
<accession>X6M1V4</accession>
<gene>
    <name evidence="1" type="ORF">RFI_30439</name>
</gene>
<dbReference type="EMBL" id="ASPP01026658">
    <property type="protein sequence ID" value="ETO06955.1"/>
    <property type="molecule type" value="Genomic_DNA"/>
</dbReference>
<evidence type="ECO:0000313" key="1">
    <source>
        <dbReference type="EMBL" id="ETO06955.1"/>
    </source>
</evidence>
<proteinExistence type="predicted"/>
<evidence type="ECO:0000313" key="2">
    <source>
        <dbReference type="Proteomes" id="UP000023152"/>
    </source>
</evidence>
<comment type="caution">
    <text evidence="1">The sequence shown here is derived from an EMBL/GenBank/DDBJ whole genome shotgun (WGS) entry which is preliminary data.</text>
</comment>